<feature type="binding site" evidence="10">
    <location>
        <position position="206"/>
    </location>
    <ligand>
        <name>Mn(2+)</name>
        <dbReference type="ChEBI" id="CHEBI:29035"/>
        <label>2</label>
    </ligand>
</feature>
<evidence type="ECO:0000256" key="4">
    <source>
        <dbReference type="ARBA" id="ARBA00022556"/>
    </source>
</evidence>
<evidence type="ECO:0000256" key="2">
    <source>
        <dbReference type="ARBA" id="ARBA00022516"/>
    </source>
</evidence>
<evidence type="ECO:0000256" key="9">
    <source>
        <dbReference type="ARBA" id="ARBA00023211"/>
    </source>
</evidence>
<dbReference type="PANTHER" id="PTHR34990">
    <property type="entry name" value="UDP-2,3-DIACYLGLUCOSAMINE HYDROLASE-RELATED"/>
    <property type="match status" value="1"/>
</dbReference>
<comment type="function">
    <text evidence="10">Hydrolyzes the pyrophosphate bond of UDP-2,3-diacylglucosamine to yield 2,3-diacylglucosamine 1-phosphate (lipid X) and UMP by catalyzing the attack of water at the alpha-P atom. Involved in the biosynthesis of lipid A, a phosphorylated glycolipid that anchors the lipopolysaccharide to the outer membrane of the cell.</text>
</comment>
<keyword evidence="7 10" id="KW-0443">Lipid metabolism</keyword>
<accession>A0ABN6CYA2</accession>
<keyword evidence="3 10" id="KW-0997">Cell inner membrane</keyword>
<dbReference type="PANTHER" id="PTHR34990:SF1">
    <property type="entry name" value="UDP-2,3-DIACYLGLUCOSAMINE HYDROLASE"/>
    <property type="match status" value="1"/>
</dbReference>
<keyword evidence="5 10" id="KW-0479">Metal-binding</keyword>
<keyword evidence="2 10" id="KW-0444">Lipid biosynthesis</keyword>
<feature type="binding site" evidence="10">
    <location>
        <position position="124"/>
    </location>
    <ligand>
        <name>Mn(2+)</name>
        <dbReference type="ChEBI" id="CHEBI:29035"/>
        <label>2</label>
    </ligand>
</feature>
<evidence type="ECO:0000313" key="13">
    <source>
        <dbReference type="Proteomes" id="UP001054820"/>
    </source>
</evidence>
<dbReference type="InterPro" id="IPR043461">
    <property type="entry name" value="LpxH-like"/>
</dbReference>
<comment type="caution">
    <text evidence="10">Lacks conserved residue(s) required for the propagation of feature annotation.</text>
</comment>
<keyword evidence="8 10" id="KW-0472">Membrane</keyword>
<dbReference type="RefSeq" id="WP_237260807.1">
    <property type="nucleotide sequence ID" value="NZ_AP024202.1"/>
</dbReference>
<feature type="binding site" evidence="10">
    <location>
        <position position="89"/>
    </location>
    <ligand>
        <name>Mn(2+)</name>
        <dbReference type="ChEBI" id="CHEBI:29035"/>
        <label>2</label>
    </ligand>
</feature>
<comment type="subcellular location">
    <subcellularLocation>
        <location evidence="10">Cell inner membrane</location>
        <topology evidence="10">Peripheral membrane protein</topology>
        <orientation evidence="10">Cytoplasmic side</orientation>
    </subcellularLocation>
</comment>
<protein>
    <recommendedName>
        <fullName evidence="10">UDP-2,3-diacylglucosamine hydrolase</fullName>
        <ecNumber evidence="10">3.6.1.54</ecNumber>
    </recommendedName>
    <alternativeName>
        <fullName evidence="10">UDP-2,3-diacylglucosamine diphosphatase</fullName>
    </alternativeName>
</protein>
<keyword evidence="1 10" id="KW-1003">Cell membrane</keyword>
<comment type="cofactor">
    <cofactor evidence="10">
        <name>Mn(2+)</name>
        <dbReference type="ChEBI" id="CHEBI:29035"/>
    </cofactor>
    <text evidence="10">Binds 2 Mn(2+) ions per subunit in a binuclear metal center.</text>
</comment>
<feature type="binding site" evidence="10">
    <location>
        <position position="170"/>
    </location>
    <ligand>
        <name>substrate</name>
    </ligand>
</feature>
<feature type="binding site" evidence="10">
    <location>
        <position position="51"/>
    </location>
    <ligand>
        <name>Mn(2+)</name>
        <dbReference type="ChEBI" id="CHEBI:29035"/>
        <label>1</label>
    </ligand>
</feature>
<feature type="binding site" evidence="10">
    <location>
        <position position="206"/>
    </location>
    <ligand>
        <name>substrate</name>
    </ligand>
</feature>
<evidence type="ECO:0000256" key="3">
    <source>
        <dbReference type="ARBA" id="ARBA00022519"/>
    </source>
</evidence>
<feature type="binding site" evidence="10">
    <location>
        <position position="17"/>
    </location>
    <ligand>
        <name>Mn(2+)</name>
        <dbReference type="ChEBI" id="CHEBI:29035"/>
        <label>1</label>
    </ligand>
</feature>
<dbReference type="InterPro" id="IPR010138">
    <property type="entry name" value="UDP-diacylglucosamine_Hdrlase"/>
</dbReference>
<dbReference type="Pfam" id="PF00149">
    <property type="entry name" value="Metallophos"/>
    <property type="match status" value="1"/>
</dbReference>
<sequence length="253" mass="29603">MQNSIPSPNPFTLVVADIHLQPEQEHPINQAFYDFLELEAAKADALYILGDLFEIWVGDDIGLEQYSTIIQKFKSLTDAGLPIYLQYGNRDFLMKQAFCVATGITILDDITVARLYNEPYLFLHGDSLCTDDIGYQRMRKLFRNRLVQWIFLHLSRKRRLTIGNKMRHSSKQHSQQKTPQIMDVNQNTVCELFKLHPQVNHMVHGHTHRPEHHIIEAEHKRLHRWVLGDWRPQAKIILIDHNGPQLIDYPNHC</sequence>
<feature type="domain" description="Calcineurin-like phosphoesterase" evidence="11">
    <location>
        <begin position="13"/>
        <end position="210"/>
    </location>
</feature>
<dbReference type="NCBIfam" id="TIGR01854">
    <property type="entry name" value="lipid_A_lpxH"/>
    <property type="match status" value="1"/>
</dbReference>
<keyword evidence="13" id="KW-1185">Reference proteome</keyword>
<dbReference type="SUPFAM" id="SSF56300">
    <property type="entry name" value="Metallo-dependent phosphatases"/>
    <property type="match status" value="1"/>
</dbReference>
<evidence type="ECO:0000256" key="1">
    <source>
        <dbReference type="ARBA" id="ARBA00022475"/>
    </source>
</evidence>
<dbReference type="Gene3D" id="3.60.21.10">
    <property type="match status" value="1"/>
</dbReference>
<comment type="catalytic activity">
    <reaction evidence="10">
        <text>UDP-2-N,3-O-bis[(3R)-3-hydroxytetradecanoyl]-alpha-D-glucosamine + H2O = 2-N,3-O-bis[(3R)-3-hydroxytetradecanoyl]-alpha-D-glucosaminyl 1-phosphate + UMP + 2 H(+)</text>
        <dbReference type="Rhea" id="RHEA:25213"/>
        <dbReference type="ChEBI" id="CHEBI:15377"/>
        <dbReference type="ChEBI" id="CHEBI:15378"/>
        <dbReference type="ChEBI" id="CHEBI:57865"/>
        <dbReference type="ChEBI" id="CHEBI:57957"/>
        <dbReference type="ChEBI" id="CHEBI:78847"/>
        <dbReference type="EC" id="3.6.1.54"/>
    </reaction>
</comment>
<evidence type="ECO:0000256" key="6">
    <source>
        <dbReference type="ARBA" id="ARBA00022801"/>
    </source>
</evidence>
<dbReference type="InterPro" id="IPR004843">
    <property type="entry name" value="Calcineurin-like_PHP"/>
</dbReference>
<evidence type="ECO:0000313" key="12">
    <source>
        <dbReference type="EMBL" id="BCN93579.1"/>
    </source>
</evidence>
<feature type="binding site" evidence="10">
    <location>
        <position position="132"/>
    </location>
    <ligand>
        <name>substrate</name>
    </ligand>
</feature>
<evidence type="ECO:0000256" key="10">
    <source>
        <dbReference type="HAMAP-Rule" id="MF_00575"/>
    </source>
</evidence>
<feature type="binding site" evidence="10">
    <location>
        <position position="19"/>
    </location>
    <ligand>
        <name>Mn(2+)</name>
        <dbReference type="ChEBI" id="CHEBI:29035"/>
        <label>1</label>
    </ligand>
</feature>
<feature type="binding site" evidence="10">
    <location>
        <position position="51"/>
    </location>
    <ligand>
        <name>Mn(2+)</name>
        <dbReference type="ChEBI" id="CHEBI:29035"/>
        <label>2</label>
    </ligand>
</feature>
<feature type="binding site" evidence="10">
    <location>
        <position position="208"/>
    </location>
    <ligand>
        <name>Mn(2+)</name>
        <dbReference type="ChEBI" id="CHEBI:29035"/>
        <label>1</label>
    </ligand>
</feature>
<proteinExistence type="inferred from homology"/>
<evidence type="ECO:0000259" key="11">
    <source>
        <dbReference type="Pfam" id="PF00149"/>
    </source>
</evidence>
<dbReference type="Proteomes" id="UP001054820">
    <property type="component" value="Chromosome"/>
</dbReference>
<gene>
    <name evidence="10 12" type="primary">lpxH</name>
    <name evidence="12" type="ORF">THMIRHAM_13640</name>
</gene>
<feature type="binding site" evidence="10">
    <location>
        <begin position="89"/>
        <end position="90"/>
    </location>
    <ligand>
        <name>substrate</name>
    </ligand>
</feature>
<dbReference type="GO" id="GO:0016787">
    <property type="term" value="F:hydrolase activity"/>
    <property type="evidence" value="ECO:0007669"/>
    <property type="project" value="UniProtKB-KW"/>
</dbReference>
<dbReference type="NCBIfam" id="NF003743">
    <property type="entry name" value="PRK05340.1"/>
    <property type="match status" value="1"/>
</dbReference>
<name>A0ABN6CYA2_9GAMM</name>
<dbReference type="EMBL" id="AP024202">
    <property type="protein sequence ID" value="BCN93579.1"/>
    <property type="molecule type" value="Genomic_DNA"/>
</dbReference>
<keyword evidence="6 10" id="KW-0378">Hydrolase</keyword>
<dbReference type="InterPro" id="IPR029052">
    <property type="entry name" value="Metallo-depent_PP-like"/>
</dbReference>
<dbReference type="HAMAP" id="MF_00575">
    <property type="entry name" value="LpxH"/>
    <property type="match status" value="1"/>
</dbReference>
<keyword evidence="4 10" id="KW-0441">Lipid A biosynthesis</keyword>
<keyword evidence="9 10" id="KW-0464">Manganese</keyword>
<reference evidence="12" key="1">
    <citation type="journal article" date="2022" name="Arch. Microbiol.">
        <title>Thiomicrorhabdus immobilis sp. nov., a mesophilic sulfur-oxidizing bacterium isolated from sediment of a brackish lake in northern Japan.</title>
        <authorList>
            <person name="Kojima H."/>
            <person name="Mochizuki J."/>
            <person name="Kanda M."/>
            <person name="Watanabe T."/>
            <person name="Fukui M."/>
        </authorList>
    </citation>
    <scope>NUCLEOTIDE SEQUENCE</scope>
    <source>
        <strain evidence="12">Am19</strain>
    </source>
</reference>
<dbReference type="EC" id="3.6.1.54" evidence="10"/>
<evidence type="ECO:0000256" key="5">
    <source>
        <dbReference type="ARBA" id="ARBA00022723"/>
    </source>
</evidence>
<comment type="similarity">
    <text evidence="10">Belongs to the LpxH family.</text>
</comment>
<dbReference type="CDD" id="cd07398">
    <property type="entry name" value="MPP_YbbF-LpxH"/>
    <property type="match status" value="1"/>
</dbReference>
<feature type="binding site" evidence="10">
    <location>
        <position position="177"/>
    </location>
    <ligand>
        <name>substrate</name>
    </ligand>
</feature>
<evidence type="ECO:0000256" key="7">
    <source>
        <dbReference type="ARBA" id="ARBA00023098"/>
    </source>
</evidence>
<organism evidence="12 13">
    <name type="scientific">Thiomicrorhabdus immobilis</name>
    <dbReference type="NCBI Taxonomy" id="2791037"/>
    <lineage>
        <taxon>Bacteria</taxon>
        <taxon>Pseudomonadati</taxon>
        <taxon>Pseudomonadota</taxon>
        <taxon>Gammaproteobacteria</taxon>
        <taxon>Thiotrichales</taxon>
        <taxon>Piscirickettsiaceae</taxon>
        <taxon>Thiomicrorhabdus</taxon>
    </lineage>
</organism>
<evidence type="ECO:0000256" key="8">
    <source>
        <dbReference type="ARBA" id="ARBA00023136"/>
    </source>
</evidence>
<comment type="pathway">
    <text evidence="10">Glycolipid biosynthesis; lipid IV(A) biosynthesis; lipid IV(A) from (3R)-3-hydroxytetradecanoyl-[acyl-carrier-protein] and UDP-N-acetyl-alpha-D-glucosamine: step 4/6.</text>
</comment>